<proteinExistence type="predicted"/>
<dbReference type="Proteomes" id="UP000323426">
    <property type="component" value="Unassembled WGS sequence"/>
</dbReference>
<dbReference type="AlphaFoldDB" id="A0A5M6DNN0"/>
<gene>
    <name evidence="2" type="ORF">F0145_07530</name>
</gene>
<reference evidence="2 3" key="1">
    <citation type="submission" date="2019-09" db="EMBL/GenBank/DDBJ databases">
        <title>Genome sequence and assembly of Adhaeribacter sp.</title>
        <authorList>
            <person name="Chhetri G."/>
        </authorList>
    </citation>
    <scope>NUCLEOTIDE SEQUENCE [LARGE SCALE GENOMIC DNA]</scope>
    <source>
        <strain evidence="2 3">DK36</strain>
    </source>
</reference>
<evidence type="ECO:0000313" key="2">
    <source>
        <dbReference type="EMBL" id="KAA5547790.1"/>
    </source>
</evidence>
<accession>A0A5M6DNN0</accession>
<comment type="caution">
    <text evidence="2">The sequence shown here is derived from an EMBL/GenBank/DDBJ whole genome shotgun (WGS) entry which is preliminary data.</text>
</comment>
<dbReference type="PROSITE" id="PS51257">
    <property type="entry name" value="PROKAR_LIPOPROTEIN"/>
    <property type="match status" value="1"/>
</dbReference>
<sequence length="77" mass="9189">MNKYILIFFTFLLSFSACKPACKIYSCHIRKQHLHGKKAYRGQPIWKKQNPRIGEKMPKRAPQDNQRSQDKARKKQK</sequence>
<name>A0A5M6DNN0_9BACT</name>
<organism evidence="2 3">
    <name type="scientific">Adhaeribacter rhizoryzae</name>
    <dbReference type="NCBI Taxonomy" id="2607907"/>
    <lineage>
        <taxon>Bacteria</taxon>
        <taxon>Pseudomonadati</taxon>
        <taxon>Bacteroidota</taxon>
        <taxon>Cytophagia</taxon>
        <taxon>Cytophagales</taxon>
        <taxon>Hymenobacteraceae</taxon>
        <taxon>Adhaeribacter</taxon>
    </lineage>
</organism>
<dbReference type="RefSeq" id="WP_150087708.1">
    <property type="nucleotide sequence ID" value="NZ_VWSF01000004.1"/>
</dbReference>
<dbReference type="EMBL" id="VWSF01000004">
    <property type="protein sequence ID" value="KAA5547790.1"/>
    <property type="molecule type" value="Genomic_DNA"/>
</dbReference>
<protein>
    <submittedName>
        <fullName evidence="2">Uncharacterized protein</fullName>
    </submittedName>
</protein>
<feature type="region of interest" description="Disordered" evidence="1">
    <location>
        <begin position="38"/>
        <end position="77"/>
    </location>
</feature>
<feature type="compositionally biased region" description="Basic and acidic residues" evidence="1">
    <location>
        <begin position="53"/>
        <end position="71"/>
    </location>
</feature>
<keyword evidence="3" id="KW-1185">Reference proteome</keyword>
<evidence type="ECO:0000313" key="3">
    <source>
        <dbReference type="Proteomes" id="UP000323426"/>
    </source>
</evidence>
<evidence type="ECO:0000256" key="1">
    <source>
        <dbReference type="SAM" id="MobiDB-lite"/>
    </source>
</evidence>